<evidence type="ECO:0000313" key="2">
    <source>
        <dbReference type="EMBL" id="CAB1451716.1"/>
    </source>
</evidence>
<reference evidence="2" key="1">
    <citation type="submission" date="2020-03" db="EMBL/GenBank/DDBJ databases">
        <authorList>
            <person name="Weist P."/>
        </authorList>
    </citation>
    <scope>NUCLEOTIDE SEQUENCE</scope>
</reference>
<feature type="region of interest" description="Disordered" evidence="1">
    <location>
        <begin position="37"/>
        <end position="98"/>
    </location>
</feature>
<evidence type="ECO:0000256" key="1">
    <source>
        <dbReference type="SAM" id="MobiDB-lite"/>
    </source>
</evidence>
<gene>
    <name evidence="2" type="ORF">PLEPLA_LOCUS39442</name>
</gene>
<proteinExistence type="predicted"/>
<sequence>MLRSHTHRQSKEQGLYTCTPKASIFVCFFLKVHHPPLESSESHAGGAALGECQRGEAPGPGLESPIATQSQAEDQPRPEQQRSRAEGRRQLETHRSSTRHIKTTQILFHFKTCVATSEWTPSNQVLNAVP</sequence>
<dbReference type="Proteomes" id="UP001153269">
    <property type="component" value="Unassembled WGS sequence"/>
</dbReference>
<feature type="compositionally biased region" description="Basic and acidic residues" evidence="1">
    <location>
        <begin position="74"/>
        <end position="95"/>
    </location>
</feature>
<comment type="caution">
    <text evidence="2">The sequence shown here is derived from an EMBL/GenBank/DDBJ whole genome shotgun (WGS) entry which is preliminary data.</text>
</comment>
<name>A0A9N7VG54_PLEPL</name>
<protein>
    <submittedName>
        <fullName evidence="2">Uncharacterized protein</fullName>
    </submittedName>
</protein>
<dbReference type="AlphaFoldDB" id="A0A9N7VG54"/>
<organism evidence="2 3">
    <name type="scientific">Pleuronectes platessa</name>
    <name type="common">European plaice</name>
    <dbReference type="NCBI Taxonomy" id="8262"/>
    <lineage>
        <taxon>Eukaryota</taxon>
        <taxon>Metazoa</taxon>
        <taxon>Chordata</taxon>
        <taxon>Craniata</taxon>
        <taxon>Vertebrata</taxon>
        <taxon>Euteleostomi</taxon>
        <taxon>Actinopterygii</taxon>
        <taxon>Neopterygii</taxon>
        <taxon>Teleostei</taxon>
        <taxon>Neoteleostei</taxon>
        <taxon>Acanthomorphata</taxon>
        <taxon>Carangaria</taxon>
        <taxon>Pleuronectiformes</taxon>
        <taxon>Pleuronectoidei</taxon>
        <taxon>Pleuronectidae</taxon>
        <taxon>Pleuronectes</taxon>
    </lineage>
</organism>
<keyword evidence="3" id="KW-1185">Reference proteome</keyword>
<evidence type="ECO:0000313" key="3">
    <source>
        <dbReference type="Proteomes" id="UP001153269"/>
    </source>
</evidence>
<dbReference type="EMBL" id="CADEAL010004099">
    <property type="protein sequence ID" value="CAB1451716.1"/>
    <property type="molecule type" value="Genomic_DNA"/>
</dbReference>
<accession>A0A9N7VG54</accession>